<organism evidence="2 3">
    <name type="scientific">Characodon lateralis</name>
    <dbReference type="NCBI Taxonomy" id="208331"/>
    <lineage>
        <taxon>Eukaryota</taxon>
        <taxon>Metazoa</taxon>
        <taxon>Chordata</taxon>
        <taxon>Craniata</taxon>
        <taxon>Vertebrata</taxon>
        <taxon>Euteleostomi</taxon>
        <taxon>Actinopterygii</taxon>
        <taxon>Neopterygii</taxon>
        <taxon>Teleostei</taxon>
        <taxon>Neoteleostei</taxon>
        <taxon>Acanthomorphata</taxon>
        <taxon>Ovalentaria</taxon>
        <taxon>Atherinomorphae</taxon>
        <taxon>Cyprinodontiformes</taxon>
        <taxon>Goodeidae</taxon>
        <taxon>Characodon</taxon>
    </lineage>
</organism>
<dbReference type="EMBL" id="JAHUTJ010025621">
    <property type="protein sequence ID" value="MED6274200.1"/>
    <property type="molecule type" value="Genomic_DNA"/>
</dbReference>
<feature type="region of interest" description="Disordered" evidence="1">
    <location>
        <begin position="1"/>
        <end position="87"/>
    </location>
</feature>
<protein>
    <submittedName>
        <fullName evidence="2">Uncharacterized protein</fullName>
    </submittedName>
</protein>
<evidence type="ECO:0000313" key="2">
    <source>
        <dbReference type="EMBL" id="MED6274200.1"/>
    </source>
</evidence>
<evidence type="ECO:0000256" key="1">
    <source>
        <dbReference type="SAM" id="MobiDB-lite"/>
    </source>
</evidence>
<gene>
    <name evidence="2" type="ORF">CHARACLAT_013976</name>
</gene>
<sequence length="114" mass="12961">MWGKRKKGEGGKNGGVHPLKADDNTSIMRKLHTQPAPSTPATSRPPPHSTLRQLGKYPAQHHPSLRLQQSSQHRPHNGPPDPIPRWDKLTQQAFPIMMFRVMFFSDLPFNRVLN</sequence>
<reference evidence="2 3" key="1">
    <citation type="submission" date="2021-06" db="EMBL/GenBank/DDBJ databases">
        <authorList>
            <person name="Palmer J.M."/>
        </authorList>
    </citation>
    <scope>NUCLEOTIDE SEQUENCE [LARGE SCALE GENOMIC DNA]</scope>
    <source>
        <strain evidence="2 3">CL_MEX2019</strain>
        <tissue evidence="2">Muscle</tissue>
    </source>
</reference>
<keyword evidence="3" id="KW-1185">Reference proteome</keyword>
<evidence type="ECO:0000313" key="3">
    <source>
        <dbReference type="Proteomes" id="UP001352852"/>
    </source>
</evidence>
<comment type="caution">
    <text evidence="2">The sequence shown here is derived from an EMBL/GenBank/DDBJ whole genome shotgun (WGS) entry which is preliminary data.</text>
</comment>
<name>A0ABU7DJG3_9TELE</name>
<proteinExistence type="predicted"/>
<dbReference type="Proteomes" id="UP001352852">
    <property type="component" value="Unassembled WGS sequence"/>
</dbReference>
<accession>A0ABU7DJG3</accession>